<dbReference type="Bgee" id="ENSLOCG00000013091">
    <property type="expression patterns" value="Expressed in pharyngeal gill and 13 other cell types or tissues"/>
</dbReference>
<dbReference type="AlphaFoldDB" id="W5N664"/>
<reference evidence="3" key="1">
    <citation type="submission" date="2011-12" db="EMBL/GenBank/DDBJ databases">
        <title>The Draft Genome of Lepisosteus oculatus.</title>
        <authorList>
            <consortium name="The Broad Institute Genome Assembly &amp; Analysis Group"/>
            <consortium name="Computational R&amp;D Group"/>
            <consortium name="and Sequencing Platform"/>
            <person name="Di Palma F."/>
            <person name="Alfoldi J."/>
            <person name="Johnson J."/>
            <person name="Berlin A."/>
            <person name="Gnerre S."/>
            <person name="Jaffe D."/>
            <person name="MacCallum I."/>
            <person name="Young S."/>
            <person name="Walker B.J."/>
            <person name="Lander E.S."/>
            <person name="Lindblad-Toh K."/>
        </authorList>
    </citation>
    <scope>NUCLEOTIDE SEQUENCE [LARGE SCALE GENOMIC DNA]</scope>
</reference>
<proteinExistence type="predicted"/>
<dbReference type="eggNOG" id="ENOG502TM0F">
    <property type="taxonomic scope" value="Eukaryota"/>
</dbReference>
<dbReference type="Ensembl" id="ENSLOCT00000016153.1">
    <property type="protein sequence ID" value="ENSLOCP00000016123.1"/>
    <property type="gene ID" value="ENSLOCG00000013091.1"/>
</dbReference>
<dbReference type="InterPro" id="IPR027893">
    <property type="entry name" value="GON7_meta"/>
</dbReference>
<dbReference type="EMBL" id="AHAT01031905">
    <property type="status" value="NOT_ANNOTATED_CDS"/>
    <property type="molecule type" value="Genomic_DNA"/>
</dbReference>
<dbReference type="GeneTree" id="ENSGT00940000173241"/>
<feature type="compositionally biased region" description="Acidic residues" evidence="1">
    <location>
        <begin position="66"/>
        <end position="81"/>
    </location>
</feature>
<keyword evidence="3" id="KW-1185">Reference proteome</keyword>
<dbReference type="OMA" id="ENAREEH"/>
<reference evidence="2" key="2">
    <citation type="submission" date="2025-08" db="UniProtKB">
        <authorList>
            <consortium name="Ensembl"/>
        </authorList>
    </citation>
    <scope>IDENTIFICATION</scope>
</reference>
<dbReference type="Proteomes" id="UP000018468">
    <property type="component" value="Linkage group LG7"/>
</dbReference>
<feature type="region of interest" description="Disordered" evidence="1">
    <location>
        <begin position="53"/>
        <end position="104"/>
    </location>
</feature>
<evidence type="ECO:0000313" key="3">
    <source>
        <dbReference type="Proteomes" id="UP000018468"/>
    </source>
</evidence>
<name>W5N664_LEPOC</name>
<protein>
    <submittedName>
        <fullName evidence="2">Si:dkeyp-55f12.3</fullName>
    </submittedName>
</protein>
<sequence length="104" mass="11411">MAVCELRGDLKFRDGSTKEFVVKAENNLKSVLSGLQKIRTEVSDVLSDLVSQEKGVTVNSQADNGSLDDEGDEESDEEEEVEIKTKSKGVRVEPPAKRTKTLQA</sequence>
<dbReference type="GeneID" id="138241030"/>
<organism evidence="2 3">
    <name type="scientific">Lepisosteus oculatus</name>
    <name type="common">Spotted gar</name>
    <dbReference type="NCBI Taxonomy" id="7918"/>
    <lineage>
        <taxon>Eukaryota</taxon>
        <taxon>Metazoa</taxon>
        <taxon>Chordata</taxon>
        <taxon>Craniata</taxon>
        <taxon>Vertebrata</taxon>
        <taxon>Euteleostomi</taxon>
        <taxon>Actinopterygii</taxon>
        <taxon>Neopterygii</taxon>
        <taxon>Holostei</taxon>
        <taxon>Semionotiformes</taxon>
        <taxon>Lepisosteidae</taxon>
        <taxon>Lepisosteus</taxon>
    </lineage>
</organism>
<dbReference type="RefSeq" id="XP_069049441.1">
    <property type="nucleotide sequence ID" value="XM_069193340.1"/>
</dbReference>
<dbReference type="InParanoid" id="W5N664"/>
<dbReference type="GO" id="GO:0000408">
    <property type="term" value="C:EKC/KEOPS complex"/>
    <property type="evidence" value="ECO:0007669"/>
    <property type="project" value="InterPro"/>
</dbReference>
<evidence type="ECO:0000256" key="1">
    <source>
        <dbReference type="SAM" id="MobiDB-lite"/>
    </source>
</evidence>
<evidence type="ECO:0000313" key="2">
    <source>
        <dbReference type="Ensembl" id="ENSLOCP00000016123.1"/>
    </source>
</evidence>
<accession>W5N664</accession>
<reference evidence="2" key="3">
    <citation type="submission" date="2025-09" db="UniProtKB">
        <authorList>
            <consortium name="Ensembl"/>
        </authorList>
    </citation>
    <scope>IDENTIFICATION</scope>
</reference>
<dbReference type="HOGENOM" id="CLU_2276471_0_0_1"/>
<feature type="compositionally biased region" description="Basic and acidic residues" evidence="1">
    <location>
        <begin position="82"/>
        <end position="96"/>
    </location>
</feature>
<dbReference type="Pfam" id="PF15387">
    <property type="entry name" value="DUF4611"/>
    <property type="match status" value="1"/>
</dbReference>